<dbReference type="InterPro" id="IPR009056">
    <property type="entry name" value="Cyt_c-like_dom"/>
</dbReference>
<evidence type="ECO:0000256" key="4">
    <source>
        <dbReference type="PROSITE-ProRule" id="PRU00433"/>
    </source>
</evidence>
<dbReference type="SUPFAM" id="SSF48371">
    <property type="entry name" value="ARM repeat"/>
    <property type="match status" value="1"/>
</dbReference>
<evidence type="ECO:0000313" key="7">
    <source>
        <dbReference type="Proteomes" id="UP000480178"/>
    </source>
</evidence>
<dbReference type="InterPro" id="IPR016024">
    <property type="entry name" value="ARM-type_fold"/>
</dbReference>
<dbReference type="GO" id="GO:0020037">
    <property type="term" value="F:heme binding"/>
    <property type="evidence" value="ECO:0007669"/>
    <property type="project" value="InterPro"/>
</dbReference>
<dbReference type="InterPro" id="IPR011989">
    <property type="entry name" value="ARM-like"/>
</dbReference>
<proteinExistence type="predicted"/>
<keyword evidence="2 4" id="KW-0479">Metal-binding</keyword>
<dbReference type="PANTHER" id="PTHR33546">
    <property type="entry name" value="LARGE, MULTIFUNCTIONAL SECRETED PROTEIN-RELATED"/>
    <property type="match status" value="1"/>
</dbReference>
<evidence type="ECO:0000256" key="3">
    <source>
        <dbReference type="ARBA" id="ARBA00023004"/>
    </source>
</evidence>
<dbReference type="PROSITE" id="PS51007">
    <property type="entry name" value="CYTC"/>
    <property type="match status" value="1"/>
</dbReference>
<dbReference type="InterPro" id="IPR013427">
    <property type="entry name" value="Haem-bd_dom_put"/>
</dbReference>
<keyword evidence="3 4" id="KW-0408">Iron</keyword>
<dbReference type="GO" id="GO:0046872">
    <property type="term" value="F:metal ion binding"/>
    <property type="evidence" value="ECO:0007669"/>
    <property type="project" value="UniProtKB-KW"/>
</dbReference>
<dbReference type="InterPro" id="IPR011042">
    <property type="entry name" value="6-blade_b-propeller_TolB-like"/>
</dbReference>
<gene>
    <name evidence="6" type="ORF">GXP67_27065</name>
</gene>
<keyword evidence="7" id="KW-1185">Reference proteome</keyword>
<evidence type="ECO:0000259" key="5">
    <source>
        <dbReference type="PROSITE" id="PS51007"/>
    </source>
</evidence>
<dbReference type="EMBL" id="CP048222">
    <property type="protein sequence ID" value="QHT70043.1"/>
    <property type="molecule type" value="Genomic_DNA"/>
</dbReference>
<dbReference type="Pfam" id="PF00034">
    <property type="entry name" value="Cytochrom_C"/>
    <property type="match status" value="1"/>
</dbReference>
<name>A0A6C0GR03_9BACT</name>
<protein>
    <submittedName>
        <fullName evidence="6">C-type cytochrome</fullName>
    </submittedName>
</protein>
<dbReference type="InterPro" id="IPR055557">
    <property type="entry name" value="DUF7133"/>
</dbReference>
<organism evidence="6 7">
    <name type="scientific">Rhodocytophaga rosea</name>
    <dbReference type="NCBI Taxonomy" id="2704465"/>
    <lineage>
        <taxon>Bacteria</taxon>
        <taxon>Pseudomonadati</taxon>
        <taxon>Bacteroidota</taxon>
        <taxon>Cytophagia</taxon>
        <taxon>Cytophagales</taxon>
        <taxon>Rhodocytophagaceae</taxon>
        <taxon>Rhodocytophaga</taxon>
    </lineage>
</organism>
<dbReference type="NCBIfam" id="TIGR02604">
    <property type="entry name" value="Piru_Ver_Nterm"/>
    <property type="match status" value="1"/>
</dbReference>
<dbReference type="NCBIfam" id="TIGR02603">
    <property type="entry name" value="CxxCH_TIGR02603"/>
    <property type="match status" value="1"/>
</dbReference>
<dbReference type="SUPFAM" id="SSF50952">
    <property type="entry name" value="Soluble quinoprotein glucose dehydrogenase"/>
    <property type="match status" value="1"/>
</dbReference>
<dbReference type="Gene3D" id="1.10.760.10">
    <property type="entry name" value="Cytochrome c-like domain"/>
    <property type="match status" value="1"/>
</dbReference>
<dbReference type="InterPro" id="IPR011041">
    <property type="entry name" value="Quinoprot_gluc/sorb_DH_b-prop"/>
</dbReference>
<sequence length="960" mass="106145">MRYLFLVSLLTLPFVPANFSRKTDLIWSFSAPVPPDSLELILPDDLQATLWAESPLFYNPTNMDVDSKGRIWVTEAVNYRDFNNKPAEHLSHPQGDRVMILEDTDGDGKADKSKMFVQDKDLVAPLGIAVIGNQVIVSCAPSLIIYTDTNGDDTPDKKEVFLTGFGGFDHDHSLHSVIAGPDGNWYFNTGNAGPHLVTDKAGWNLRSGSIYTGGTPYNTKNQGNQKSDDGKTWVGGLALRVGKDGKGLQVLAHNFRNAYELAVDSYGNMWQNDNDDQVVTCRVTWLMEGGNAGYFSADGTRFWQADKRPGQDIFTAHWHQEDPGVIPAGDNSGAGSPTGVAVYEGDALGAQYRGMLLSADAGRNVIFGYKPEAKGAGYQLNRTNFITSLKESTENYVWNDKVTDMRKWFRPSDVAVGADGAIYVADWYDAVVGGHQMHDKEGYGRIFRITPKNQVLQTPKIDLSTTKGQIDALKNPAINVRNAGFVMLQAKGAKAVKPVKKLLESENPYYQARAVWLLSKLGDKGVKEVEKLLTHPTADIRITAFRALRQARPEQMLSYSSTLATDVSAAVRREVAVALRDVPLEKKQAIVAELVKGYDGEDRWYLEALGITLQDQESAYYPELLKNADTDPVKWDKKTTNLVWRLHPVASVDAWKKRANATELSPEQRKQALVSLGFIKDKSSAEVMVELTKSELSDVSEQAYWWVKFRKSNDWLDLVNWEETLPDELLATREMMQLQAQAVDLSKPKTSREEAAAQMAKDKTGGQMLISLAAEKKLPDDLKEIISNAIFSNPDQTVRVLAGDYFTKPGAAKTLSIKQISSLQPDITKGKLLFQNNCASCHKRGKTGGEIGPDLSQIHKKFDKTALLDAIINPSAGLAFGYEPWLIKTKKGSSFYGFLIADDATVVLRDVSGQQHVIKAADVESRKQFSTSLMPDPLAMGLTEKDLADLAQFLLSMPQE</sequence>
<dbReference type="Proteomes" id="UP000480178">
    <property type="component" value="Chromosome"/>
</dbReference>
<accession>A0A6C0GR03</accession>
<evidence type="ECO:0000313" key="6">
    <source>
        <dbReference type="EMBL" id="QHT70043.1"/>
    </source>
</evidence>
<dbReference type="InterPro" id="IPR013428">
    <property type="entry name" value="Membrane-bound_put_N"/>
</dbReference>
<dbReference type="Gene3D" id="1.25.10.10">
    <property type="entry name" value="Leucine-rich Repeat Variant"/>
    <property type="match status" value="1"/>
</dbReference>
<reference evidence="6 7" key="1">
    <citation type="submission" date="2020-01" db="EMBL/GenBank/DDBJ databases">
        <authorList>
            <person name="Kim M.K."/>
        </authorList>
    </citation>
    <scope>NUCLEOTIDE SEQUENCE [LARGE SCALE GENOMIC DNA]</scope>
    <source>
        <strain evidence="6 7">172606-1</strain>
    </source>
</reference>
<dbReference type="Gene3D" id="2.120.10.30">
    <property type="entry name" value="TolB, C-terminal domain"/>
    <property type="match status" value="1"/>
</dbReference>
<dbReference type="PANTHER" id="PTHR33546:SF1">
    <property type="entry name" value="LARGE, MULTIFUNCTIONAL SECRETED PROTEIN"/>
    <property type="match status" value="1"/>
</dbReference>
<evidence type="ECO:0000256" key="1">
    <source>
        <dbReference type="ARBA" id="ARBA00022617"/>
    </source>
</evidence>
<dbReference type="KEGG" id="rhoz:GXP67_27065"/>
<dbReference type="InterPro" id="IPR036909">
    <property type="entry name" value="Cyt_c-like_dom_sf"/>
</dbReference>
<dbReference type="GO" id="GO:0009055">
    <property type="term" value="F:electron transfer activity"/>
    <property type="evidence" value="ECO:0007669"/>
    <property type="project" value="InterPro"/>
</dbReference>
<feature type="domain" description="Cytochrome c" evidence="5">
    <location>
        <begin position="825"/>
        <end position="958"/>
    </location>
</feature>
<dbReference type="SUPFAM" id="SSF46626">
    <property type="entry name" value="Cytochrome c"/>
    <property type="match status" value="1"/>
</dbReference>
<dbReference type="RefSeq" id="WP_162446026.1">
    <property type="nucleotide sequence ID" value="NZ_CP048222.1"/>
</dbReference>
<evidence type="ECO:0000256" key="2">
    <source>
        <dbReference type="ARBA" id="ARBA00022723"/>
    </source>
</evidence>
<dbReference type="Pfam" id="PF23500">
    <property type="entry name" value="DUF7133"/>
    <property type="match status" value="1"/>
</dbReference>
<dbReference type="AlphaFoldDB" id="A0A6C0GR03"/>
<keyword evidence="1 4" id="KW-0349">Heme</keyword>